<keyword evidence="4" id="KW-0808">Transferase</keyword>
<name>A0A923LJP2_9FIRM</name>
<dbReference type="PANTHER" id="PTHR43630">
    <property type="entry name" value="POLY-BETA-1,6-N-ACETYL-D-GLUCOSAMINE SYNTHASE"/>
    <property type="match status" value="1"/>
</dbReference>
<feature type="domain" description="Glycosyltransferase 2-like" evidence="2">
    <location>
        <begin position="10"/>
        <end position="103"/>
    </location>
</feature>
<dbReference type="EMBL" id="JACOPF010000002">
    <property type="protein sequence ID" value="MBC5689322.1"/>
    <property type="molecule type" value="Genomic_DNA"/>
</dbReference>
<dbReference type="Proteomes" id="UP000652477">
    <property type="component" value="Unassembled WGS sequence"/>
</dbReference>
<dbReference type="RefSeq" id="WP_186875995.1">
    <property type="nucleotide sequence ID" value="NZ_JACOPF010000002.1"/>
</dbReference>
<gene>
    <name evidence="4" type="ORF">H8S37_10380</name>
</gene>
<evidence type="ECO:0000313" key="4">
    <source>
        <dbReference type="EMBL" id="MBC5689322.1"/>
    </source>
</evidence>
<dbReference type="SUPFAM" id="SSF48452">
    <property type="entry name" value="TPR-like"/>
    <property type="match status" value="1"/>
</dbReference>
<dbReference type="CDD" id="cd02511">
    <property type="entry name" value="Beta4Glucosyltransferase"/>
    <property type="match status" value="1"/>
</dbReference>
<comment type="caution">
    <text evidence="4">The sequence shown here is derived from an EMBL/GenBank/DDBJ whole genome shotgun (WGS) entry which is preliminary data.</text>
</comment>
<dbReference type="PROSITE" id="PS50005">
    <property type="entry name" value="TPR"/>
    <property type="match status" value="1"/>
</dbReference>
<evidence type="ECO:0000256" key="1">
    <source>
        <dbReference type="PROSITE-ProRule" id="PRU00339"/>
    </source>
</evidence>
<dbReference type="SUPFAM" id="SSF53335">
    <property type="entry name" value="S-adenosyl-L-methionine-dependent methyltransferases"/>
    <property type="match status" value="1"/>
</dbReference>
<dbReference type="GO" id="GO:0032259">
    <property type="term" value="P:methylation"/>
    <property type="evidence" value="ECO:0007669"/>
    <property type="project" value="UniProtKB-KW"/>
</dbReference>
<dbReference type="InterPro" id="IPR019734">
    <property type="entry name" value="TPR_rpt"/>
</dbReference>
<dbReference type="InterPro" id="IPR029044">
    <property type="entry name" value="Nucleotide-diphossugar_trans"/>
</dbReference>
<dbReference type="Gene3D" id="3.40.50.150">
    <property type="entry name" value="Vaccinia Virus protein VP39"/>
    <property type="match status" value="1"/>
</dbReference>
<dbReference type="InterPro" id="IPR006342">
    <property type="entry name" value="FkbM_mtfrase"/>
</dbReference>
<dbReference type="SUPFAM" id="SSF53448">
    <property type="entry name" value="Nucleotide-diphospho-sugar transferases"/>
    <property type="match status" value="1"/>
</dbReference>
<dbReference type="Pfam" id="PF05050">
    <property type="entry name" value="Methyltransf_21"/>
    <property type="match status" value="1"/>
</dbReference>
<sequence>MKKKVRLSQCMIVKNEEKNIRRALEWAKGIACEQIVVDTGSTDRTVEIAEKMGAKVFHYTWQEDFAAAKNYAIEQASGNWIAFLDADEYFTKEDARKLPAILEQAMTKNKMTDLPQMVRCAWIQLGDDGKAFAVSVQDRIFRNIPSIRYHGKIHEQIGLPSGRPMRCLNMQDTLSIMHTGYTKAAYEETGKSQRNIRMLRREVEENPQNWSAWSYLGDSLVTDGQQEEAVKCYEKVVEESKEGEISRERYQNAAIRLLQFAMDKPVDRKRILELAEKAGYPETKHPDVYAWIGIYDMNQENYKEAYQELKTALEYAEGYRGIDVIFTSGNLQKLYTWMTEISRKLAYPQDTVRYGVLALRTDRYMDGVLAAILSFLREEPGEEKGAEGTWNFLGKLYDVSNSRELFFLYKCAKAAGFISLEEKILSVLSDADREFLLAKPEEGGDIQYYNYVDREFFKWVSYIQNTEEETILSDIKRALDKLKEKSGRTWKAYVEYYQKFPFWGNLQPETDDYETLRRRAGMMKRQVDQFVWLYERLADYQSKRVLLAVLSNWTYLDISKLEKATEKTEQYFDLNLIFKADGEVFVDLGAYNGDTIQEFINIYGSSYRKIYAYEADIAQAKYAERNLASLHDIEIRHKGAGKEQGYYRLERGGAASSAGRIARGEDISEMTEDTVEVVSLDEDICEPVSWIKMDIEGSEYDALLGCKNHIKKEQPKLSVSVYHGYEDIIRLPLLIDEINPSYRFYLRYYGGNLIPTELVLTALPEKR</sequence>
<keyword evidence="1" id="KW-0802">TPR repeat</keyword>
<evidence type="ECO:0000313" key="5">
    <source>
        <dbReference type="Proteomes" id="UP000652477"/>
    </source>
</evidence>
<dbReference type="Gene3D" id="3.90.550.10">
    <property type="entry name" value="Spore Coat Polysaccharide Biosynthesis Protein SpsA, Chain A"/>
    <property type="match status" value="1"/>
</dbReference>
<proteinExistence type="predicted"/>
<protein>
    <submittedName>
        <fullName evidence="4">FkbM family methyltransferase</fullName>
    </submittedName>
</protein>
<evidence type="ECO:0000259" key="3">
    <source>
        <dbReference type="Pfam" id="PF05050"/>
    </source>
</evidence>
<keyword evidence="5" id="KW-1185">Reference proteome</keyword>
<dbReference type="PANTHER" id="PTHR43630:SF2">
    <property type="entry name" value="GLYCOSYLTRANSFERASE"/>
    <property type="match status" value="1"/>
</dbReference>
<dbReference type="AlphaFoldDB" id="A0A923LJP2"/>
<feature type="domain" description="Methyltransferase FkbM" evidence="3">
    <location>
        <begin position="587"/>
        <end position="723"/>
    </location>
</feature>
<dbReference type="NCBIfam" id="TIGR01444">
    <property type="entry name" value="fkbM_fam"/>
    <property type="match status" value="1"/>
</dbReference>
<accession>A0A923LJP2</accession>
<evidence type="ECO:0000259" key="2">
    <source>
        <dbReference type="Pfam" id="PF00535"/>
    </source>
</evidence>
<dbReference type="Pfam" id="PF00535">
    <property type="entry name" value="Glycos_transf_2"/>
    <property type="match status" value="1"/>
</dbReference>
<dbReference type="InterPro" id="IPR011990">
    <property type="entry name" value="TPR-like_helical_dom_sf"/>
</dbReference>
<dbReference type="InterPro" id="IPR029063">
    <property type="entry name" value="SAM-dependent_MTases_sf"/>
</dbReference>
<organism evidence="4 5">
    <name type="scientific">Mediterraneibacter hominis</name>
    <dbReference type="NCBI Taxonomy" id="2763054"/>
    <lineage>
        <taxon>Bacteria</taxon>
        <taxon>Bacillati</taxon>
        <taxon>Bacillota</taxon>
        <taxon>Clostridia</taxon>
        <taxon>Lachnospirales</taxon>
        <taxon>Lachnospiraceae</taxon>
        <taxon>Mediterraneibacter</taxon>
    </lineage>
</organism>
<dbReference type="Gene3D" id="1.25.40.10">
    <property type="entry name" value="Tetratricopeptide repeat domain"/>
    <property type="match status" value="1"/>
</dbReference>
<dbReference type="InterPro" id="IPR001173">
    <property type="entry name" value="Glyco_trans_2-like"/>
</dbReference>
<keyword evidence="4" id="KW-0489">Methyltransferase</keyword>
<dbReference type="GO" id="GO:0008168">
    <property type="term" value="F:methyltransferase activity"/>
    <property type="evidence" value="ECO:0007669"/>
    <property type="project" value="UniProtKB-KW"/>
</dbReference>
<reference evidence="4" key="1">
    <citation type="submission" date="2020-08" db="EMBL/GenBank/DDBJ databases">
        <title>Genome public.</title>
        <authorList>
            <person name="Liu C."/>
            <person name="Sun Q."/>
        </authorList>
    </citation>
    <scope>NUCLEOTIDE SEQUENCE</scope>
    <source>
        <strain evidence="4">NSJ-55</strain>
    </source>
</reference>
<feature type="repeat" description="TPR" evidence="1">
    <location>
        <begin position="210"/>
        <end position="243"/>
    </location>
</feature>